<evidence type="ECO:0000259" key="2">
    <source>
        <dbReference type="PROSITE" id="PS50202"/>
    </source>
</evidence>
<accession>A0A7S1FIX2</accession>
<organism evidence="3">
    <name type="scientific">Noctiluca scintillans</name>
    <name type="common">Sea sparkle</name>
    <name type="synonym">Red tide dinoflagellate</name>
    <dbReference type="NCBI Taxonomy" id="2966"/>
    <lineage>
        <taxon>Eukaryota</taxon>
        <taxon>Sar</taxon>
        <taxon>Alveolata</taxon>
        <taxon>Dinophyceae</taxon>
        <taxon>Noctilucales</taxon>
        <taxon>Noctilucaceae</taxon>
        <taxon>Noctiluca</taxon>
    </lineage>
</organism>
<gene>
    <name evidence="3" type="ORF">NSCI0253_LOCUS43422</name>
</gene>
<dbReference type="PROSITE" id="PS50202">
    <property type="entry name" value="MSP"/>
    <property type="match status" value="1"/>
</dbReference>
<dbReference type="InterPro" id="IPR000535">
    <property type="entry name" value="MSP_dom"/>
</dbReference>
<dbReference type="AlphaFoldDB" id="A0A7S1FIX2"/>
<proteinExistence type="predicted"/>
<dbReference type="InterPro" id="IPR013783">
    <property type="entry name" value="Ig-like_fold"/>
</dbReference>
<dbReference type="EMBL" id="HBFQ01061279">
    <property type="protein sequence ID" value="CAD8869066.1"/>
    <property type="molecule type" value="Transcribed_RNA"/>
</dbReference>
<dbReference type="Gene3D" id="2.60.40.10">
    <property type="entry name" value="Immunoglobulins"/>
    <property type="match status" value="1"/>
</dbReference>
<keyword evidence="1" id="KW-0472">Membrane</keyword>
<protein>
    <recommendedName>
        <fullName evidence="2">MSP domain-containing protein</fullName>
    </recommendedName>
</protein>
<dbReference type="InterPro" id="IPR008962">
    <property type="entry name" value="PapD-like_sf"/>
</dbReference>
<reference evidence="3" key="1">
    <citation type="submission" date="2021-01" db="EMBL/GenBank/DDBJ databases">
        <authorList>
            <person name="Corre E."/>
            <person name="Pelletier E."/>
            <person name="Niang G."/>
            <person name="Scheremetjew M."/>
            <person name="Finn R."/>
            <person name="Kale V."/>
            <person name="Holt S."/>
            <person name="Cochrane G."/>
            <person name="Meng A."/>
            <person name="Brown T."/>
            <person name="Cohen L."/>
        </authorList>
    </citation>
    <scope>NUCLEOTIDE SEQUENCE</scope>
</reference>
<dbReference type="Pfam" id="PF00635">
    <property type="entry name" value="Motile_Sperm"/>
    <property type="match status" value="1"/>
</dbReference>
<dbReference type="SUPFAM" id="SSF49354">
    <property type="entry name" value="PapD-like"/>
    <property type="match status" value="1"/>
</dbReference>
<evidence type="ECO:0000256" key="1">
    <source>
        <dbReference type="SAM" id="Phobius"/>
    </source>
</evidence>
<name>A0A7S1FIX2_NOCSC</name>
<feature type="transmembrane region" description="Helical" evidence="1">
    <location>
        <begin position="256"/>
        <end position="274"/>
    </location>
</feature>
<keyword evidence="1" id="KW-0812">Transmembrane</keyword>
<feature type="domain" description="MSP" evidence="2">
    <location>
        <begin position="6"/>
        <end position="115"/>
    </location>
</feature>
<evidence type="ECO:0000313" key="3">
    <source>
        <dbReference type="EMBL" id="CAD8869066.1"/>
    </source>
</evidence>
<keyword evidence="1" id="KW-1133">Transmembrane helix</keyword>
<sequence length="288" mass="32315">MRQLSSLRLDPEARILFPREEQTCRVLKLENCSEVAVAWKIKTTSPDCFLVKPRAGVLLASETIEANLTHLPGSEEGARFQVQATPVDGDSFKREDWRDVPRSDIEVAELRSFLVSSAFMQRRGPLEDSSTHQSSDARLAGDCEGGGVREDLGANEDLEVLEQRWEPEYRDSGWENEATRERTPWGRTASEQSRFLVRSNGAQCSQSGGTVWQRPLGTRQAACRSDHVEIDAGPSAERARRTDEKILNENVPMHPVVKGVLGLLIAMLFVNLYLKPFIVMGYDHFTQS</sequence>